<dbReference type="STRING" id="34508.A0A4U5NEL4"/>
<accession>A0A4U5NEL4</accession>
<evidence type="ECO:0000313" key="3">
    <source>
        <dbReference type="EMBL" id="TKR81063.1"/>
    </source>
</evidence>
<dbReference type="Proteomes" id="UP000298663">
    <property type="component" value="Unassembled WGS sequence"/>
</dbReference>
<dbReference type="InterPro" id="IPR029063">
    <property type="entry name" value="SAM-dependent_MTases_sf"/>
</dbReference>
<reference evidence="3 4" key="1">
    <citation type="journal article" date="2015" name="Genome Biol.">
        <title>Comparative genomics of Steinernema reveals deeply conserved gene regulatory networks.</title>
        <authorList>
            <person name="Dillman A.R."/>
            <person name="Macchietto M."/>
            <person name="Porter C.F."/>
            <person name="Rogers A."/>
            <person name="Williams B."/>
            <person name="Antoshechkin I."/>
            <person name="Lee M.M."/>
            <person name="Goodwin Z."/>
            <person name="Lu X."/>
            <person name="Lewis E.E."/>
            <person name="Goodrich-Blair H."/>
            <person name="Stock S.P."/>
            <person name="Adams B.J."/>
            <person name="Sternberg P.W."/>
            <person name="Mortazavi A."/>
        </authorList>
    </citation>
    <scope>NUCLEOTIDE SEQUENCE [LARGE SCALE GENOMIC DNA]</scope>
    <source>
        <strain evidence="3 4">ALL</strain>
    </source>
</reference>
<dbReference type="PANTHER" id="PTHR11538">
    <property type="entry name" value="PHENYLALANYL-TRNA SYNTHETASE"/>
    <property type="match status" value="1"/>
</dbReference>
<comment type="caution">
    <text evidence="3">The sequence shown here is derived from an EMBL/GenBank/DDBJ whole genome shotgun (WGS) entry which is preliminary data.</text>
</comment>
<feature type="region of interest" description="Disordered" evidence="1">
    <location>
        <begin position="1"/>
        <end position="23"/>
    </location>
</feature>
<keyword evidence="4" id="KW-1185">Reference proteome</keyword>
<feature type="domain" description="25S rRNA (uridine-N(3))-methyltransferase BMT5-like" evidence="2">
    <location>
        <begin position="67"/>
        <end position="242"/>
    </location>
</feature>
<organism evidence="3 4">
    <name type="scientific">Steinernema carpocapsae</name>
    <name type="common">Entomopathogenic nematode</name>
    <dbReference type="NCBI Taxonomy" id="34508"/>
    <lineage>
        <taxon>Eukaryota</taxon>
        <taxon>Metazoa</taxon>
        <taxon>Ecdysozoa</taxon>
        <taxon>Nematoda</taxon>
        <taxon>Chromadorea</taxon>
        <taxon>Rhabditida</taxon>
        <taxon>Tylenchina</taxon>
        <taxon>Panagrolaimomorpha</taxon>
        <taxon>Strongyloidoidea</taxon>
        <taxon>Steinernematidae</taxon>
        <taxon>Steinernema</taxon>
    </lineage>
</organism>
<dbReference type="GO" id="GO:0070042">
    <property type="term" value="F:rRNA (uridine-N3-)-methyltransferase activity"/>
    <property type="evidence" value="ECO:0007669"/>
    <property type="project" value="InterPro"/>
</dbReference>
<reference evidence="3 4" key="2">
    <citation type="journal article" date="2019" name="G3 (Bethesda)">
        <title>Hybrid Assembly of the Genome of the Entomopathogenic Nematode Steinernema carpocapsae Identifies the X-Chromosome.</title>
        <authorList>
            <person name="Serra L."/>
            <person name="Macchietto M."/>
            <person name="Macias-Munoz A."/>
            <person name="McGill C.J."/>
            <person name="Rodriguez I.M."/>
            <person name="Rodriguez B."/>
            <person name="Murad R."/>
            <person name="Mortazavi A."/>
        </authorList>
    </citation>
    <scope>NUCLEOTIDE SEQUENCE [LARGE SCALE GENOMIC DNA]</scope>
    <source>
        <strain evidence="3 4">ALL</strain>
    </source>
</reference>
<evidence type="ECO:0000259" key="2">
    <source>
        <dbReference type="Pfam" id="PF10354"/>
    </source>
</evidence>
<dbReference type="Pfam" id="PF10354">
    <property type="entry name" value="BMT5-like"/>
    <property type="match status" value="1"/>
</dbReference>
<evidence type="ECO:0000313" key="4">
    <source>
        <dbReference type="Proteomes" id="UP000298663"/>
    </source>
</evidence>
<dbReference type="PANTHER" id="PTHR11538:SF26">
    <property type="entry name" value="FERREDOXIN-FOLD ANTICODON-BINDING DOMAIN-CONTAINING PROTEIN 1"/>
    <property type="match status" value="1"/>
</dbReference>
<proteinExistence type="predicted"/>
<dbReference type="AlphaFoldDB" id="A0A4U5NEL4"/>
<dbReference type="EMBL" id="AZBU02000004">
    <property type="protein sequence ID" value="TKR81063.1"/>
    <property type="molecule type" value="Genomic_DNA"/>
</dbReference>
<sequence>MIDSEIKAENQVSDEPPRKRRQTDEAEIINRPKKVLTAMFHKTADPCVQARHLIASESLPYKGPSVLIMGDGNLSFSCAFARMFPKFNIVASVVESKEEFKERYPSGSESLEELSSLPNVAVNFGVDATKLPEEWRGRFQDIIMNFPHPGGKTNLKRSKELISGVFSSLQGIMTPNCRFHLTLAKRQSGLNHSAVKEQRSRCTEAPEHEKDSWQVLYIASSYQMLAESVNVFNPSLFLAYRSSGYKNRDQGFWNKNKADLISFVHFTEVPSTLPEPVAPPAGPDFFSKEFHSFRSFYLHDISILFRANDMEIWEASLFKFIASRTAGLVVDVNEVLRLRSICPKSQLPNRIYRLCWQATNFPLSKILSNQLQNDLRSAITTYFADESVPLILS</sequence>
<protein>
    <recommendedName>
        <fullName evidence="2">25S rRNA (uridine-N(3))-methyltransferase BMT5-like domain-containing protein</fullName>
    </recommendedName>
</protein>
<dbReference type="GO" id="GO:0005737">
    <property type="term" value="C:cytoplasm"/>
    <property type="evidence" value="ECO:0007669"/>
    <property type="project" value="TreeGrafter"/>
</dbReference>
<gene>
    <name evidence="3" type="ORF">L596_015001</name>
</gene>
<name>A0A4U5NEL4_STECR</name>
<dbReference type="Gene3D" id="3.40.50.150">
    <property type="entry name" value="Vaccinia Virus protein VP39"/>
    <property type="match status" value="1"/>
</dbReference>
<dbReference type="GO" id="GO:0070475">
    <property type="term" value="P:rRNA base methylation"/>
    <property type="evidence" value="ECO:0007669"/>
    <property type="project" value="InterPro"/>
</dbReference>
<evidence type="ECO:0000256" key="1">
    <source>
        <dbReference type="SAM" id="MobiDB-lite"/>
    </source>
</evidence>
<dbReference type="InterPro" id="IPR019446">
    <property type="entry name" value="BMT5-like"/>
</dbReference>
<dbReference type="OrthoDB" id="273345at2759"/>